<keyword evidence="2" id="KW-0472">Membrane</keyword>
<keyword evidence="2" id="KW-1133">Transmembrane helix</keyword>
<dbReference type="AlphaFoldDB" id="A0A3P3VT12"/>
<dbReference type="RefSeq" id="WP_124974094.1">
    <property type="nucleotide sequence ID" value="NZ_RQVS01000025.1"/>
</dbReference>
<reference evidence="3 4" key="1">
    <citation type="submission" date="2018-11" db="EMBL/GenBank/DDBJ databases">
        <title>YIM 102482-1 draft genome.</title>
        <authorList>
            <person name="Li G."/>
            <person name="Jiang Y."/>
        </authorList>
    </citation>
    <scope>NUCLEOTIDE SEQUENCE [LARGE SCALE GENOMIC DNA]</scope>
    <source>
        <strain evidence="3 4">YIM 102482-1</strain>
    </source>
</reference>
<keyword evidence="2" id="KW-0812">Transmembrane</keyword>
<name>A0A3P3VT12_9MICO</name>
<evidence type="ECO:0000256" key="2">
    <source>
        <dbReference type="SAM" id="Phobius"/>
    </source>
</evidence>
<organism evidence="3 4">
    <name type="scientific">Gulosibacter macacae</name>
    <dbReference type="NCBI Taxonomy" id="2488791"/>
    <lineage>
        <taxon>Bacteria</taxon>
        <taxon>Bacillati</taxon>
        <taxon>Actinomycetota</taxon>
        <taxon>Actinomycetes</taxon>
        <taxon>Micrococcales</taxon>
        <taxon>Microbacteriaceae</taxon>
        <taxon>Gulosibacter</taxon>
    </lineage>
</organism>
<comment type="caution">
    <text evidence="3">The sequence shown here is derived from an EMBL/GenBank/DDBJ whole genome shotgun (WGS) entry which is preliminary data.</text>
</comment>
<feature type="transmembrane region" description="Helical" evidence="2">
    <location>
        <begin position="32"/>
        <end position="54"/>
    </location>
</feature>
<dbReference type="Proteomes" id="UP000274391">
    <property type="component" value="Unassembled WGS sequence"/>
</dbReference>
<protein>
    <submittedName>
        <fullName evidence="3">Uncharacterized protein</fullName>
    </submittedName>
</protein>
<keyword evidence="4" id="KW-1185">Reference proteome</keyword>
<dbReference type="EMBL" id="RQVS01000025">
    <property type="protein sequence ID" value="RRJ85594.1"/>
    <property type="molecule type" value="Genomic_DNA"/>
</dbReference>
<evidence type="ECO:0000313" key="3">
    <source>
        <dbReference type="EMBL" id="RRJ85594.1"/>
    </source>
</evidence>
<evidence type="ECO:0000313" key="4">
    <source>
        <dbReference type="Proteomes" id="UP000274391"/>
    </source>
</evidence>
<feature type="region of interest" description="Disordered" evidence="1">
    <location>
        <begin position="89"/>
        <end position="109"/>
    </location>
</feature>
<sequence length="109" mass="12501">MFEYWSHFETLMVISSIFGIVVSLLPMKSTTMLMCIGGILISLAFIGFAIFTSSLDSFRFPFYVIFGPALYGIWLITNFFRTGFGRNSTQDAQQQPANHYVHQPNHYQQ</sequence>
<feature type="transmembrane region" description="Helical" evidence="2">
    <location>
        <begin position="6"/>
        <end position="25"/>
    </location>
</feature>
<gene>
    <name evidence="3" type="ORF">EG850_12810</name>
</gene>
<accession>A0A3P3VT12</accession>
<evidence type="ECO:0000256" key="1">
    <source>
        <dbReference type="SAM" id="MobiDB-lite"/>
    </source>
</evidence>
<feature type="transmembrane region" description="Helical" evidence="2">
    <location>
        <begin position="60"/>
        <end position="80"/>
    </location>
</feature>
<proteinExistence type="predicted"/>